<dbReference type="EMBL" id="CP046401">
    <property type="protein sequence ID" value="QGY47719.1"/>
    <property type="molecule type" value="Genomic_DNA"/>
</dbReference>
<reference evidence="1 2" key="1">
    <citation type="submission" date="2019-11" db="EMBL/GenBank/DDBJ databases">
        <authorList>
            <person name="Zheng R.K."/>
            <person name="Sun C.M."/>
        </authorList>
    </citation>
    <scope>NUCLEOTIDE SEQUENCE [LARGE SCALE GENOMIC DNA]</scope>
    <source>
        <strain evidence="1 2">WC007</strain>
    </source>
</reference>
<keyword evidence="2" id="KW-1185">Reference proteome</keyword>
<dbReference type="KEGG" id="mcos:GM418_29855"/>
<protein>
    <submittedName>
        <fullName evidence="1">Uncharacterized protein</fullName>
    </submittedName>
</protein>
<dbReference type="Proteomes" id="UP000428260">
    <property type="component" value="Chromosome"/>
</dbReference>
<name>A0A6I6K232_9BACT</name>
<proteinExistence type="predicted"/>
<dbReference type="AlphaFoldDB" id="A0A6I6K232"/>
<sequence>MKTRKNKIKTFWIRIFLLALTVVLLQTDQSHGQVFEIKKWTGTYPDMNGSYPLTFIAFKGFIFPTPYVFVRIWPSHYYVTEALPVTDESEISGELKTGLLRIASKLLERSRMKGRFEKTTGIKNNTKLQNEIEQKVFSARFDELEDIYKLAEKFVEAYQKTDRFDELYTGFEVKKLLEKETDELFMRFLLVNLLESGHGQKVNSFGELQTELNRLHGELDYTFKKLQFFENFGETTSTSYSFLTQ</sequence>
<dbReference type="RefSeq" id="WP_158871862.1">
    <property type="nucleotide sequence ID" value="NZ_CP046401.1"/>
</dbReference>
<evidence type="ECO:0000313" key="1">
    <source>
        <dbReference type="EMBL" id="QGY47719.1"/>
    </source>
</evidence>
<gene>
    <name evidence="1" type="ORF">GM418_29855</name>
</gene>
<organism evidence="1 2">
    <name type="scientific">Maribellus comscasis</name>
    <dbReference type="NCBI Taxonomy" id="2681766"/>
    <lineage>
        <taxon>Bacteria</taxon>
        <taxon>Pseudomonadati</taxon>
        <taxon>Bacteroidota</taxon>
        <taxon>Bacteroidia</taxon>
        <taxon>Marinilabiliales</taxon>
        <taxon>Prolixibacteraceae</taxon>
        <taxon>Maribellus</taxon>
    </lineage>
</organism>
<accession>A0A6I6K232</accession>
<evidence type="ECO:0000313" key="2">
    <source>
        <dbReference type="Proteomes" id="UP000428260"/>
    </source>
</evidence>